<dbReference type="EMBL" id="NHNI01000001">
    <property type="protein sequence ID" value="OZY87390.1"/>
    <property type="molecule type" value="Genomic_DNA"/>
</dbReference>
<name>A0A266QC62_9GAMM</name>
<accession>A0A266QC62</accession>
<comment type="caution">
    <text evidence="1">The sequence shown here is derived from an EMBL/GenBank/DDBJ whole genome shotgun (WGS) entry which is preliminary data.</text>
</comment>
<evidence type="ECO:0000313" key="2">
    <source>
        <dbReference type="Proteomes" id="UP000216101"/>
    </source>
</evidence>
<organism evidence="1 2">
    <name type="scientific">Cellvibrio mixtus</name>
    <dbReference type="NCBI Taxonomy" id="39650"/>
    <lineage>
        <taxon>Bacteria</taxon>
        <taxon>Pseudomonadati</taxon>
        <taxon>Pseudomonadota</taxon>
        <taxon>Gammaproteobacteria</taxon>
        <taxon>Cellvibrionales</taxon>
        <taxon>Cellvibrionaceae</taxon>
        <taxon>Cellvibrio</taxon>
    </lineage>
</organism>
<proteinExistence type="predicted"/>
<sequence>MNAIRTWIIKSKHLNPNGFYVKVDASDFYTAYWVANTSNSQQAISLTLETSDELDLGQTEIQETIEYSGQQISNTPEVDAAIHAAIEKHTISNDVQLAAWVSSQGGKW</sequence>
<evidence type="ECO:0000313" key="1">
    <source>
        <dbReference type="EMBL" id="OZY87390.1"/>
    </source>
</evidence>
<dbReference type="Proteomes" id="UP000216101">
    <property type="component" value="Unassembled WGS sequence"/>
</dbReference>
<keyword evidence="2" id="KW-1185">Reference proteome</keyword>
<gene>
    <name evidence="1" type="ORF">CBP51_10535</name>
</gene>
<reference evidence="2" key="1">
    <citation type="submission" date="2017-05" db="EMBL/GenBank/DDBJ databases">
        <authorList>
            <person name="Barney B.M."/>
        </authorList>
    </citation>
    <scope>NUCLEOTIDE SEQUENCE [LARGE SCALE GENOMIC DNA]</scope>
    <source>
        <strain evidence="2">PSBB022</strain>
    </source>
</reference>
<protein>
    <submittedName>
        <fullName evidence="1">Uncharacterized protein</fullName>
    </submittedName>
</protein>
<dbReference type="AlphaFoldDB" id="A0A266QC62"/>
<dbReference type="RefSeq" id="WP_094984808.1">
    <property type="nucleotide sequence ID" value="NZ_NHNI01000001.1"/>
</dbReference>